<dbReference type="Proteomes" id="UP000219412">
    <property type="component" value="Unassembled WGS sequence"/>
</dbReference>
<accession>A0A285UCB1</accession>
<evidence type="ECO:0000313" key="2">
    <source>
        <dbReference type="Proteomes" id="UP000219412"/>
    </source>
</evidence>
<organism evidence="1 2">
    <name type="scientific">Salinicoccus kekensis</name>
    <dbReference type="NCBI Taxonomy" id="714307"/>
    <lineage>
        <taxon>Bacteria</taxon>
        <taxon>Bacillati</taxon>
        <taxon>Bacillota</taxon>
        <taxon>Bacilli</taxon>
        <taxon>Bacillales</taxon>
        <taxon>Staphylococcaceae</taxon>
        <taxon>Salinicoccus</taxon>
    </lineage>
</organism>
<gene>
    <name evidence="1" type="ORF">SAMN05878391_0853</name>
</gene>
<dbReference type="OrthoDB" id="2390038at2"/>
<name>A0A285UCB1_9STAP</name>
<protein>
    <submittedName>
        <fullName evidence="1">Uncharacterized protein</fullName>
    </submittedName>
</protein>
<keyword evidence="2" id="KW-1185">Reference proteome</keyword>
<dbReference type="EMBL" id="OBQF01000001">
    <property type="protein sequence ID" value="SOC39373.1"/>
    <property type="molecule type" value="Genomic_DNA"/>
</dbReference>
<proteinExistence type="predicted"/>
<reference evidence="2" key="1">
    <citation type="submission" date="2017-08" db="EMBL/GenBank/DDBJ databases">
        <authorList>
            <person name="Varghese N."/>
            <person name="Submissions S."/>
        </authorList>
    </citation>
    <scope>NUCLEOTIDE SEQUENCE [LARGE SCALE GENOMIC DNA]</scope>
    <source>
        <strain evidence="2">DSM 23173</strain>
    </source>
</reference>
<sequence length="87" mass="10370">MVDINLKTIDESEEEVIVKNHSFQDEGEAKDLYYKLTEEYAEQSVPFFEKDEKLIKIELVKKDSDEMDSECYLEYSRELLHSLSERI</sequence>
<evidence type="ECO:0000313" key="1">
    <source>
        <dbReference type="EMBL" id="SOC39373.1"/>
    </source>
</evidence>
<dbReference type="RefSeq" id="WP_097039449.1">
    <property type="nucleotide sequence ID" value="NZ_OBQF01000001.1"/>
</dbReference>
<dbReference type="AlphaFoldDB" id="A0A285UCB1"/>